<gene>
    <name evidence="4" type="ORF">IU459_08175</name>
</gene>
<dbReference type="InterPro" id="IPR010330">
    <property type="entry name" value="CoiA_nuc"/>
</dbReference>
<sequence>MSDAYGGVECTAVEMNAALGRYNEFIDIRIPEKFDTWHGTPGLRCLVCRYPVIVYRSRAHNPFVRHNKGQAATRSAAAAKTARETFLHQRLKYWVRDELRNLDVADAEVETPLGNRRPDVFGHFQGRGFAVEVQWSPLDVAGARARTEDMRSAGADHILWLARGCNWVEQLPALGVKDFDPHDSDYRAHTGWLEMRPNIGLRVQETSMRAVLRRWVNGELAWAYRDHTKAGWATVTDWEQHTKRQADIINGLGRRLATAQEAHTESQRTITEQARQLREARDQIDSATSTIDDQKQALAVARSQHTALTADLNTANAEITQAKQQHDTQRQQRQDADERASNLERRLKVTTQSLATRTLLLKVLLAVCVVLALVAWLT</sequence>
<evidence type="ECO:0000313" key="5">
    <source>
        <dbReference type="Proteomes" id="UP000702209"/>
    </source>
</evidence>
<protein>
    <recommendedName>
        <fullName evidence="3">Competence protein CoiA nuclease-like domain-containing protein</fullName>
    </recommendedName>
</protein>
<evidence type="ECO:0000313" key="4">
    <source>
        <dbReference type="EMBL" id="MBF6297519.1"/>
    </source>
</evidence>
<feature type="region of interest" description="Disordered" evidence="1">
    <location>
        <begin position="321"/>
        <end position="341"/>
    </location>
</feature>
<keyword evidence="2" id="KW-0472">Membrane</keyword>
<comment type="caution">
    <text evidence="4">The sequence shown here is derived from an EMBL/GenBank/DDBJ whole genome shotgun (WGS) entry which is preliminary data.</text>
</comment>
<keyword evidence="2" id="KW-0812">Transmembrane</keyword>
<dbReference type="RefSeq" id="WP_195128845.1">
    <property type="nucleotide sequence ID" value="NZ_JADLQX010000004.1"/>
</dbReference>
<organism evidence="4 5">
    <name type="scientific">Nocardia amamiensis</name>
    <dbReference type="NCBI Taxonomy" id="404578"/>
    <lineage>
        <taxon>Bacteria</taxon>
        <taxon>Bacillati</taxon>
        <taxon>Actinomycetota</taxon>
        <taxon>Actinomycetes</taxon>
        <taxon>Mycobacteriales</taxon>
        <taxon>Nocardiaceae</taxon>
        <taxon>Nocardia</taxon>
    </lineage>
</organism>
<feature type="compositionally biased region" description="Basic and acidic residues" evidence="1">
    <location>
        <begin position="324"/>
        <end position="341"/>
    </location>
</feature>
<dbReference type="Proteomes" id="UP000702209">
    <property type="component" value="Unassembled WGS sequence"/>
</dbReference>
<accession>A0ABS0CLN1</accession>
<proteinExistence type="predicted"/>
<keyword evidence="5" id="KW-1185">Reference proteome</keyword>
<evidence type="ECO:0000256" key="1">
    <source>
        <dbReference type="SAM" id="MobiDB-lite"/>
    </source>
</evidence>
<dbReference type="Pfam" id="PF06054">
    <property type="entry name" value="CoiA_nuc"/>
    <property type="match status" value="1"/>
</dbReference>
<feature type="transmembrane region" description="Helical" evidence="2">
    <location>
        <begin position="359"/>
        <end position="377"/>
    </location>
</feature>
<dbReference type="EMBL" id="JADLQX010000004">
    <property type="protein sequence ID" value="MBF6297519.1"/>
    <property type="molecule type" value="Genomic_DNA"/>
</dbReference>
<feature type="domain" description="Competence protein CoiA nuclease-like" evidence="3">
    <location>
        <begin position="106"/>
        <end position="162"/>
    </location>
</feature>
<reference evidence="4 5" key="1">
    <citation type="submission" date="2020-10" db="EMBL/GenBank/DDBJ databases">
        <title>Identification of Nocardia species via Next-generation sequencing and recognition of intraspecies genetic diversity.</title>
        <authorList>
            <person name="Li P."/>
            <person name="Li P."/>
            <person name="Lu B."/>
        </authorList>
    </citation>
    <scope>NUCLEOTIDE SEQUENCE [LARGE SCALE GENOMIC DNA]</scope>
    <source>
        <strain evidence="4 5">BJ06-0157</strain>
    </source>
</reference>
<keyword evidence="2" id="KW-1133">Transmembrane helix</keyword>
<name>A0ABS0CLN1_9NOCA</name>
<evidence type="ECO:0000256" key="2">
    <source>
        <dbReference type="SAM" id="Phobius"/>
    </source>
</evidence>
<evidence type="ECO:0000259" key="3">
    <source>
        <dbReference type="Pfam" id="PF06054"/>
    </source>
</evidence>